<evidence type="ECO:0000256" key="4">
    <source>
        <dbReference type="PROSITE-ProRule" id="PRU01248"/>
    </source>
</evidence>
<dbReference type="SUPFAM" id="SSF56349">
    <property type="entry name" value="DNA breaking-rejoining enzymes"/>
    <property type="match status" value="1"/>
</dbReference>
<accession>A0A7W8KIX0</accession>
<proteinExistence type="predicted"/>
<organism evidence="8 9">
    <name type="scientific">Deinococcus metalli</name>
    <dbReference type="NCBI Taxonomy" id="1141878"/>
    <lineage>
        <taxon>Bacteria</taxon>
        <taxon>Thermotogati</taxon>
        <taxon>Deinococcota</taxon>
        <taxon>Deinococci</taxon>
        <taxon>Deinococcales</taxon>
        <taxon>Deinococcaceae</taxon>
        <taxon>Deinococcus</taxon>
    </lineage>
</organism>
<dbReference type="InterPro" id="IPR013762">
    <property type="entry name" value="Integrase-like_cat_sf"/>
</dbReference>
<keyword evidence="2 4" id="KW-0238">DNA-binding</keyword>
<keyword evidence="3" id="KW-0233">DNA recombination</keyword>
<evidence type="ECO:0000259" key="5">
    <source>
        <dbReference type="PROSITE" id="PS51898"/>
    </source>
</evidence>
<dbReference type="GO" id="GO:0015074">
    <property type="term" value="P:DNA integration"/>
    <property type="evidence" value="ECO:0007669"/>
    <property type="project" value="UniProtKB-KW"/>
</dbReference>
<dbReference type="PANTHER" id="PTHR30349:SF81">
    <property type="entry name" value="TYROSINE RECOMBINASE XERC"/>
    <property type="match status" value="1"/>
</dbReference>
<evidence type="ECO:0000256" key="1">
    <source>
        <dbReference type="ARBA" id="ARBA00022908"/>
    </source>
</evidence>
<keyword evidence="1" id="KW-0229">DNA integration</keyword>
<dbReference type="CDD" id="cd00397">
    <property type="entry name" value="DNA_BRE_C"/>
    <property type="match status" value="1"/>
</dbReference>
<dbReference type="RefSeq" id="WP_184115925.1">
    <property type="nucleotide sequence ID" value="NZ_BNAJ01000018.1"/>
</dbReference>
<evidence type="ECO:0000256" key="3">
    <source>
        <dbReference type="ARBA" id="ARBA00023172"/>
    </source>
</evidence>
<dbReference type="EMBL" id="BNAJ01000018">
    <property type="protein sequence ID" value="GHF63467.1"/>
    <property type="molecule type" value="Genomic_DNA"/>
</dbReference>
<dbReference type="Gene3D" id="1.10.150.130">
    <property type="match status" value="1"/>
</dbReference>
<dbReference type="Pfam" id="PF02899">
    <property type="entry name" value="Phage_int_SAM_1"/>
    <property type="match status" value="1"/>
</dbReference>
<dbReference type="InterPro" id="IPR010998">
    <property type="entry name" value="Integrase_recombinase_N"/>
</dbReference>
<feature type="domain" description="Tyr recombinase" evidence="5">
    <location>
        <begin position="153"/>
        <end position="314"/>
    </location>
</feature>
<dbReference type="Proteomes" id="UP000619376">
    <property type="component" value="Unassembled WGS sequence"/>
</dbReference>
<dbReference type="PANTHER" id="PTHR30349">
    <property type="entry name" value="PHAGE INTEGRASE-RELATED"/>
    <property type="match status" value="1"/>
</dbReference>
<dbReference type="InterPro" id="IPR050090">
    <property type="entry name" value="Tyrosine_recombinase_XerCD"/>
</dbReference>
<evidence type="ECO:0000313" key="7">
    <source>
        <dbReference type="EMBL" id="GHF63467.1"/>
    </source>
</evidence>
<reference evidence="7" key="1">
    <citation type="journal article" date="2014" name="Int. J. Syst. Evol. Microbiol.">
        <title>Complete genome of a new Firmicutes species belonging to the dominant human colonic microbiota ('Ruminococcus bicirculans') reveals two chromosomes and a selective capacity to utilize plant glucans.</title>
        <authorList>
            <consortium name="NISC Comparative Sequencing Program"/>
            <person name="Wegmann U."/>
            <person name="Louis P."/>
            <person name="Goesmann A."/>
            <person name="Henrissat B."/>
            <person name="Duncan S.H."/>
            <person name="Flint H.J."/>
        </authorList>
    </citation>
    <scope>NUCLEOTIDE SEQUENCE</scope>
    <source>
        <strain evidence="7">CGMCC 1.18437</strain>
    </source>
</reference>
<evidence type="ECO:0000313" key="10">
    <source>
        <dbReference type="Proteomes" id="UP000619376"/>
    </source>
</evidence>
<dbReference type="Proteomes" id="UP000539473">
    <property type="component" value="Unassembled WGS sequence"/>
</dbReference>
<dbReference type="GO" id="GO:0003677">
    <property type="term" value="F:DNA binding"/>
    <property type="evidence" value="ECO:0007669"/>
    <property type="project" value="UniProtKB-UniRule"/>
</dbReference>
<dbReference type="InterPro" id="IPR002104">
    <property type="entry name" value="Integrase_catalytic"/>
</dbReference>
<reference evidence="7" key="4">
    <citation type="submission" date="2024-05" db="EMBL/GenBank/DDBJ databases">
        <authorList>
            <person name="Sun Q."/>
            <person name="Zhou Y."/>
        </authorList>
    </citation>
    <scope>NUCLEOTIDE SEQUENCE</scope>
    <source>
        <strain evidence="7">CGMCC 1.18437</strain>
    </source>
</reference>
<reference evidence="8 9" key="3">
    <citation type="submission" date="2020-08" db="EMBL/GenBank/DDBJ databases">
        <title>Genomic Encyclopedia of Type Strains, Phase IV (KMG-IV): sequencing the most valuable type-strain genomes for metagenomic binning, comparative biology and taxonomic classification.</title>
        <authorList>
            <person name="Goeker M."/>
        </authorList>
    </citation>
    <scope>NUCLEOTIDE SEQUENCE [LARGE SCALE GENOMIC DNA]</scope>
    <source>
        <strain evidence="8 9">DSM 27521</strain>
    </source>
</reference>
<evidence type="ECO:0000313" key="8">
    <source>
        <dbReference type="EMBL" id="MBB5379000.1"/>
    </source>
</evidence>
<dbReference type="EMBL" id="JACHFK010000018">
    <property type="protein sequence ID" value="MBB5379000.1"/>
    <property type="molecule type" value="Genomic_DNA"/>
</dbReference>
<dbReference type="InterPro" id="IPR004107">
    <property type="entry name" value="Integrase_SAM-like_N"/>
</dbReference>
<dbReference type="Pfam" id="PF00589">
    <property type="entry name" value="Phage_integrase"/>
    <property type="match status" value="1"/>
</dbReference>
<evidence type="ECO:0000313" key="9">
    <source>
        <dbReference type="Proteomes" id="UP000539473"/>
    </source>
</evidence>
<evidence type="ECO:0000259" key="6">
    <source>
        <dbReference type="PROSITE" id="PS51900"/>
    </source>
</evidence>
<comment type="caution">
    <text evidence="8">The sequence shown here is derived from an EMBL/GenBank/DDBJ whole genome shotgun (WGS) entry which is preliminary data.</text>
</comment>
<protein>
    <submittedName>
        <fullName evidence="7 8">Integrase</fullName>
    </submittedName>
</protein>
<name>A0A7W8KIX0_9DEIO</name>
<dbReference type="PROSITE" id="PS51900">
    <property type="entry name" value="CB"/>
    <property type="match status" value="1"/>
</dbReference>
<dbReference type="PROSITE" id="PS51898">
    <property type="entry name" value="TYR_RECOMBINASE"/>
    <property type="match status" value="1"/>
</dbReference>
<dbReference type="InterPro" id="IPR044068">
    <property type="entry name" value="CB"/>
</dbReference>
<gene>
    <name evidence="7" type="ORF">GCM10017781_44260</name>
    <name evidence="8" type="ORF">HNQ07_004510</name>
</gene>
<reference evidence="10" key="2">
    <citation type="journal article" date="2019" name="Int. J. Syst. Evol. Microbiol.">
        <title>The Global Catalogue of Microorganisms (GCM) 10K type strain sequencing project: providing services to taxonomists for standard genome sequencing and annotation.</title>
        <authorList>
            <consortium name="The Broad Institute Genomics Platform"/>
            <consortium name="The Broad Institute Genome Sequencing Center for Infectious Disease"/>
            <person name="Wu L."/>
            <person name="Ma J."/>
        </authorList>
    </citation>
    <scope>NUCLEOTIDE SEQUENCE [LARGE SCALE GENOMIC DNA]</scope>
    <source>
        <strain evidence="10">CGMCC 1.18437</strain>
    </source>
</reference>
<keyword evidence="10" id="KW-1185">Reference proteome</keyword>
<evidence type="ECO:0000256" key="2">
    <source>
        <dbReference type="ARBA" id="ARBA00023125"/>
    </source>
</evidence>
<dbReference type="GO" id="GO:0006310">
    <property type="term" value="P:DNA recombination"/>
    <property type="evidence" value="ECO:0007669"/>
    <property type="project" value="UniProtKB-KW"/>
</dbReference>
<dbReference type="AlphaFoldDB" id="A0A7W8KIX0"/>
<dbReference type="Gene3D" id="1.10.443.10">
    <property type="entry name" value="Intergrase catalytic core"/>
    <property type="match status" value="2"/>
</dbReference>
<sequence length="316" mass="34512">MTVSTAIELYRGDLVGRAAQVASLHRDELKRRAVEAARDKNVAALWVITEAHLTSYGTTGARISPHTLRVYREAVQAFVAHAADQAVSLLNPDRTVGPLYLRRLEAAGRSPATVRVKLAGARALYRALRWAGATDVDPFIDAQAARDLTPAWDKRQPYSEDEVQRLLRAADPRMQALLLLCAHAGLRISEALALTWADVDLGARVVTVINGKGRKSRRVNMSRSLVDALETLGSGTGPVIGGGADAARERLGWVCRRAHVEPRGYHALRHYAGTRLLREGQSLDAAARHLGHASIETTRIYAKWADDGLKSVLSSW</sequence>
<dbReference type="InterPro" id="IPR011010">
    <property type="entry name" value="DNA_brk_join_enz"/>
</dbReference>
<feature type="domain" description="Core-binding (CB)" evidence="6">
    <location>
        <begin position="47"/>
        <end position="129"/>
    </location>
</feature>